<comment type="caution">
    <text evidence="2">The sequence shown here is derived from an EMBL/GenBank/DDBJ whole genome shotgun (WGS) entry which is preliminary data.</text>
</comment>
<proteinExistence type="predicted"/>
<reference evidence="2 3" key="1">
    <citation type="submission" date="2016-07" db="EMBL/GenBank/DDBJ databases">
        <title>Draft genome sequence of Prauserella muralis DSM 45305, isolated from a mould-covered wall in an indoor environment.</title>
        <authorList>
            <person name="Ruckert C."/>
            <person name="Albersmeier A."/>
            <person name="Jiang C.-L."/>
            <person name="Jiang Y."/>
            <person name="Kalinowski J."/>
            <person name="Schneider O."/>
            <person name="Winkler A."/>
            <person name="Zotchev S.B."/>
        </authorList>
    </citation>
    <scope>NUCLEOTIDE SEQUENCE [LARGE SCALE GENOMIC DNA]</scope>
    <source>
        <strain evidence="2 3">DSM 45305</strain>
    </source>
</reference>
<dbReference type="InterPro" id="IPR052907">
    <property type="entry name" value="Beta-lactamase/esterase"/>
</dbReference>
<organism evidence="2 3">
    <name type="scientific">Prauserella muralis</name>
    <dbReference type="NCBI Taxonomy" id="588067"/>
    <lineage>
        <taxon>Bacteria</taxon>
        <taxon>Bacillati</taxon>
        <taxon>Actinomycetota</taxon>
        <taxon>Actinomycetes</taxon>
        <taxon>Pseudonocardiales</taxon>
        <taxon>Pseudonocardiaceae</taxon>
        <taxon>Prauserella</taxon>
    </lineage>
</organism>
<evidence type="ECO:0000313" key="3">
    <source>
        <dbReference type="Proteomes" id="UP000249915"/>
    </source>
</evidence>
<dbReference type="PANTHER" id="PTHR43319:SF3">
    <property type="entry name" value="BETA-LACTAMASE-RELATED DOMAIN-CONTAINING PROTEIN"/>
    <property type="match status" value="1"/>
</dbReference>
<dbReference type="OrthoDB" id="3422781at2"/>
<dbReference type="Gene3D" id="3.40.710.10">
    <property type="entry name" value="DD-peptidase/beta-lactamase superfamily"/>
    <property type="match status" value="1"/>
</dbReference>
<keyword evidence="3" id="KW-1185">Reference proteome</keyword>
<accession>A0A2V4AMW2</accession>
<dbReference type="PANTHER" id="PTHR43319">
    <property type="entry name" value="BETA-LACTAMASE-RELATED"/>
    <property type="match status" value="1"/>
</dbReference>
<dbReference type="InterPro" id="IPR012338">
    <property type="entry name" value="Beta-lactam/transpept-like"/>
</dbReference>
<dbReference type="GO" id="GO:0016787">
    <property type="term" value="F:hydrolase activity"/>
    <property type="evidence" value="ECO:0007669"/>
    <property type="project" value="UniProtKB-KW"/>
</dbReference>
<dbReference type="Pfam" id="PF00144">
    <property type="entry name" value="Beta-lactamase"/>
    <property type="match status" value="1"/>
</dbReference>
<protein>
    <submittedName>
        <fullName evidence="2">Serine hydrolase</fullName>
    </submittedName>
</protein>
<name>A0A2V4AMW2_9PSEU</name>
<dbReference type="SUPFAM" id="SSF56601">
    <property type="entry name" value="beta-lactamase/transpeptidase-like"/>
    <property type="match status" value="1"/>
</dbReference>
<sequence>MSGAHGVCAARFAPVRDLLERRLRDGDEVGASVCVIEDGEPVVDLWGGVADPATGAAWTSDTLVNTYSLTKTMTALVALALVDRGVLDPDAPVARYWPEFGAAGKGDVLVRHVLGHTSGVCGWERTVSLDDVCDTEAAAALLAAQEPWWTPGDGSGYQAVTHGHLVGEIARRVTGRSLGTLLREEFTGPAGADFWLGAPASVDSRVAALVPPATSGIDYSALDPAGAAVRTLTNPVIRPADTRTRTFLAAELGALNGQGNARSVARVQSIVSHGGTLDGTRYLSPSAIERVFAVQSDGVDRVLGAHLRFGLGYALPSPRTVPAIPQGRICWWSGFGGSIVVNDLDRRLTFAYVMNGMAPGLIGAPNASAYVEAVYSCLDTVDGATR</sequence>
<dbReference type="AlphaFoldDB" id="A0A2V4AMW2"/>
<dbReference type="Proteomes" id="UP000249915">
    <property type="component" value="Unassembled WGS sequence"/>
</dbReference>
<feature type="domain" description="Beta-lactamase-related" evidence="1">
    <location>
        <begin position="16"/>
        <end position="360"/>
    </location>
</feature>
<evidence type="ECO:0000259" key="1">
    <source>
        <dbReference type="Pfam" id="PF00144"/>
    </source>
</evidence>
<dbReference type="RefSeq" id="WP_112284564.1">
    <property type="nucleotide sequence ID" value="NZ_MASW01000006.1"/>
</dbReference>
<dbReference type="EMBL" id="MASW01000006">
    <property type="protein sequence ID" value="PXY21324.1"/>
    <property type="molecule type" value="Genomic_DNA"/>
</dbReference>
<dbReference type="InterPro" id="IPR001466">
    <property type="entry name" value="Beta-lactam-related"/>
</dbReference>
<gene>
    <name evidence="2" type="ORF">BAY60_28195</name>
</gene>
<evidence type="ECO:0000313" key="2">
    <source>
        <dbReference type="EMBL" id="PXY21324.1"/>
    </source>
</evidence>
<keyword evidence="2" id="KW-0378">Hydrolase</keyword>